<dbReference type="EMBL" id="CASHTH010004193">
    <property type="protein sequence ID" value="CAI8054547.1"/>
    <property type="molecule type" value="Genomic_DNA"/>
</dbReference>
<organism evidence="9 10">
    <name type="scientific">Geodia barretti</name>
    <name type="common">Barrett's horny sponge</name>
    <dbReference type="NCBI Taxonomy" id="519541"/>
    <lineage>
        <taxon>Eukaryota</taxon>
        <taxon>Metazoa</taxon>
        <taxon>Porifera</taxon>
        <taxon>Demospongiae</taxon>
        <taxon>Heteroscleromorpha</taxon>
        <taxon>Tetractinellida</taxon>
        <taxon>Astrophorina</taxon>
        <taxon>Geodiidae</taxon>
        <taxon>Geodia</taxon>
    </lineage>
</organism>
<dbReference type="PROSITE" id="PS50244">
    <property type="entry name" value="S5A_REDUCTASE"/>
    <property type="match status" value="1"/>
</dbReference>
<evidence type="ECO:0000256" key="6">
    <source>
        <dbReference type="SAM" id="MobiDB-lite"/>
    </source>
</evidence>
<feature type="transmembrane region" description="Helical" evidence="7">
    <location>
        <begin position="52"/>
        <end position="75"/>
    </location>
</feature>
<evidence type="ECO:0000259" key="8">
    <source>
        <dbReference type="Pfam" id="PF02544"/>
    </source>
</evidence>
<feature type="transmembrane region" description="Helical" evidence="7">
    <location>
        <begin position="155"/>
        <end position="173"/>
    </location>
</feature>
<evidence type="ECO:0000256" key="5">
    <source>
        <dbReference type="ARBA" id="ARBA00023136"/>
    </source>
</evidence>
<feature type="transmembrane region" description="Helical" evidence="7">
    <location>
        <begin position="123"/>
        <end position="143"/>
    </location>
</feature>
<feature type="domain" description="3-oxo-5-alpha-steroid 4-dehydrogenase C-terminal" evidence="8">
    <location>
        <begin position="166"/>
        <end position="302"/>
    </location>
</feature>
<feature type="transmembrane region" description="Helical" evidence="7">
    <location>
        <begin position="249"/>
        <end position="267"/>
    </location>
</feature>
<dbReference type="PANTHER" id="PTHR10556:SF43">
    <property type="entry name" value="STEROID 5-ALPHA-REDUCTASE DET2"/>
    <property type="match status" value="1"/>
</dbReference>
<name>A0AA35TWV8_GEOBA</name>
<dbReference type="InterPro" id="IPR039357">
    <property type="entry name" value="SRD5A/TECR"/>
</dbReference>
<evidence type="ECO:0000313" key="9">
    <source>
        <dbReference type="EMBL" id="CAI8054547.1"/>
    </source>
</evidence>
<keyword evidence="10" id="KW-1185">Reference proteome</keyword>
<proteinExistence type="inferred from homology"/>
<sequence>MSSNNGTSMRQSPVPCDGDDSWTSGIPYLLFPDDPNRPPSPITNTRDNNIRLYIHFGLIVFGFLVAVAYFVGQLFQPIPYGRHTSGSGRLPVPVRIAKMVVALVPNIVFFILSYFLAGQHFNQAPNIVFFCLYVIHYLERGIVNPLVSRYSNTKIRLWIPLSWFLTGLLISYINAEFIGSAEYCNNYLYDPRFLIGLVLFIVGFALNRVADYQLVCLRESRTDTKHAIPKGPLYFLISCPNYFGEGLQWFGWAVMTWSLAGLVLWLVSEATFVPRSRQNHKWLRNQFLDYPSLRRGLIPFIF</sequence>
<dbReference type="PANTHER" id="PTHR10556">
    <property type="entry name" value="3-OXO-5-ALPHA-STEROID 4-DEHYDROGENASE"/>
    <property type="match status" value="1"/>
</dbReference>
<feature type="region of interest" description="Disordered" evidence="6">
    <location>
        <begin position="1"/>
        <end position="20"/>
    </location>
</feature>
<keyword evidence="4 7" id="KW-1133">Transmembrane helix</keyword>
<dbReference type="GO" id="GO:0006629">
    <property type="term" value="P:lipid metabolic process"/>
    <property type="evidence" value="ECO:0007669"/>
    <property type="project" value="InterPro"/>
</dbReference>
<evidence type="ECO:0000256" key="1">
    <source>
        <dbReference type="ARBA" id="ARBA00004141"/>
    </source>
</evidence>
<dbReference type="Pfam" id="PF02544">
    <property type="entry name" value="Steroid_dh"/>
    <property type="match status" value="1"/>
</dbReference>
<keyword evidence="3 7" id="KW-0812">Transmembrane</keyword>
<dbReference type="AlphaFoldDB" id="A0AA35TWV8"/>
<reference evidence="9" key="1">
    <citation type="submission" date="2023-03" db="EMBL/GenBank/DDBJ databases">
        <authorList>
            <person name="Steffen K."/>
            <person name="Cardenas P."/>
        </authorList>
    </citation>
    <scope>NUCLEOTIDE SEQUENCE</scope>
</reference>
<dbReference type="InterPro" id="IPR001104">
    <property type="entry name" value="3-oxo-5_a-steroid_4-DH_C"/>
</dbReference>
<protein>
    <submittedName>
        <fullName evidence="9">Steroid 5-alpha-reductase DET2</fullName>
    </submittedName>
</protein>
<dbReference type="GO" id="GO:0016627">
    <property type="term" value="F:oxidoreductase activity, acting on the CH-CH group of donors"/>
    <property type="evidence" value="ECO:0007669"/>
    <property type="project" value="InterPro"/>
</dbReference>
<feature type="compositionally biased region" description="Polar residues" evidence="6">
    <location>
        <begin position="1"/>
        <end position="11"/>
    </location>
</feature>
<evidence type="ECO:0000256" key="4">
    <source>
        <dbReference type="ARBA" id="ARBA00022989"/>
    </source>
</evidence>
<evidence type="ECO:0000313" key="10">
    <source>
        <dbReference type="Proteomes" id="UP001174909"/>
    </source>
</evidence>
<evidence type="ECO:0000256" key="2">
    <source>
        <dbReference type="ARBA" id="ARBA00007742"/>
    </source>
</evidence>
<keyword evidence="5 7" id="KW-0472">Membrane</keyword>
<comment type="caution">
    <text evidence="9">The sequence shown here is derived from an EMBL/GenBank/DDBJ whole genome shotgun (WGS) entry which is preliminary data.</text>
</comment>
<feature type="transmembrane region" description="Helical" evidence="7">
    <location>
        <begin position="96"/>
        <end position="117"/>
    </location>
</feature>
<evidence type="ECO:0000256" key="7">
    <source>
        <dbReference type="SAM" id="Phobius"/>
    </source>
</evidence>
<comment type="similarity">
    <text evidence="2">Belongs to the steroid 5-alpha reductase family.</text>
</comment>
<dbReference type="Gene3D" id="1.20.120.1630">
    <property type="match status" value="1"/>
</dbReference>
<dbReference type="Proteomes" id="UP001174909">
    <property type="component" value="Unassembled WGS sequence"/>
</dbReference>
<accession>A0AA35TWV8</accession>
<gene>
    <name evidence="9" type="ORF">GBAR_LOCUS29764</name>
</gene>
<feature type="transmembrane region" description="Helical" evidence="7">
    <location>
        <begin position="193"/>
        <end position="215"/>
    </location>
</feature>
<dbReference type="GO" id="GO:0016020">
    <property type="term" value="C:membrane"/>
    <property type="evidence" value="ECO:0007669"/>
    <property type="project" value="UniProtKB-SubCell"/>
</dbReference>
<evidence type="ECO:0000256" key="3">
    <source>
        <dbReference type="ARBA" id="ARBA00022692"/>
    </source>
</evidence>
<comment type="subcellular location">
    <subcellularLocation>
        <location evidence="1">Membrane</location>
        <topology evidence="1">Multi-pass membrane protein</topology>
    </subcellularLocation>
</comment>